<name>A0ABS6UC22_9PSEU</name>
<feature type="transmembrane region" description="Helical" evidence="2">
    <location>
        <begin position="339"/>
        <end position="356"/>
    </location>
</feature>
<dbReference type="PANTHER" id="PTHR46494">
    <property type="entry name" value="CORA FAMILY METAL ION TRANSPORTER (EUROFUNG)"/>
    <property type="match status" value="1"/>
</dbReference>
<dbReference type="Pfam" id="PF01544">
    <property type="entry name" value="CorA"/>
    <property type="match status" value="1"/>
</dbReference>
<organism evidence="3 4">
    <name type="scientific">Pseudonocardia oceani</name>
    <dbReference type="NCBI Taxonomy" id="2792013"/>
    <lineage>
        <taxon>Bacteria</taxon>
        <taxon>Bacillati</taxon>
        <taxon>Actinomycetota</taxon>
        <taxon>Actinomycetes</taxon>
        <taxon>Pseudonocardiales</taxon>
        <taxon>Pseudonocardiaceae</taxon>
        <taxon>Pseudonocardia</taxon>
    </lineage>
</organism>
<dbReference type="CDD" id="cd12830">
    <property type="entry name" value="MtCorA-like"/>
    <property type="match status" value="1"/>
</dbReference>
<keyword evidence="2" id="KW-1133">Transmembrane helix</keyword>
<reference evidence="3 4" key="1">
    <citation type="submission" date="2020-11" db="EMBL/GenBank/DDBJ databases">
        <title>Pseudonocardia abyssalis sp. nov. and Pseudonocardia oceani sp. nov., description and phylogenomic analysis of two novel actinomycetes isolated from the deep Southern Ocean.</title>
        <authorList>
            <person name="Parra J."/>
        </authorList>
    </citation>
    <scope>NUCLEOTIDE SEQUENCE [LARGE SCALE GENOMIC DNA]</scope>
    <source>
        <strain evidence="4">KRD185</strain>
    </source>
</reference>
<dbReference type="InterPro" id="IPR002523">
    <property type="entry name" value="MgTranspt_CorA/ZnTranspt_ZntB"/>
</dbReference>
<proteinExistence type="predicted"/>
<gene>
    <name evidence="3" type="ORF">I4I82_19115</name>
</gene>
<comment type="caution">
    <text evidence="3">The sequence shown here is derived from an EMBL/GenBank/DDBJ whole genome shotgun (WGS) entry which is preliminary data.</text>
</comment>
<keyword evidence="4" id="KW-1185">Reference proteome</keyword>
<protein>
    <submittedName>
        <fullName evidence="3">Magnesium and cobalt transport protein CorA</fullName>
    </submittedName>
</protein>
<keyword evidence="2" id="KW-0812">Transmembrane</keyword>
<evidence type="ECO:0000256" key="1">
    <source>
        <dbReference type="ARBA" id="ARBA00004651"/>
    </source>
</evidence>
<evidence type="ECO:0000313" key="4">
    <source>
        <dbReference type="Proteomes" id="UP000694300"/>
    </source>
</evidence>
<dbReference type="PANTHER" id="PTHR46494:SF1">
    <property type="entry name" value="CORA FAMILY METAL ION TRANSPORTER (EUROFUNG)"/>
    <property type="match status" value="1"/>
</dbReference>
<dbReference type="EMBL" id="JADQDF010000001">
    <property type="protein sequence ID" value="MBW0129777.1"/>
    <property type="molecule type" value="Genomic_DNA"/>
</dbReference>
<evidence type="ECO:0000313" key="3">
    <source>
        <dbReference type="EMBL" id="MBW0129777.1"/>
    </source>
</evidence>
<keyword evidence="2" id="KW-0472">Membrane</keyword>
<dbReference type="Proteomes" id="UP000694300">
    <property type="component" value="Unassembled WGS sequence"/>
</dbReference>
<evidence type="ECO:0000256" key="2">
    <source>
        <dbReference type="SAM" id="Phobius"/>
    </source>
</evidence>
<accession>A0ABS6UC22</accession>
<comment type="subcellular location">
    <subcellularLocation>
        <location evidence="1">Cell membrane</location>
        <topology evidence="1">Multi-pass membrane protein</topology>
    </subcellularLocation>
</comment>
<sequence>MPPLSSIRPAIRAASRITTRVSEPLLPKLRVPVSAYVVDCAVYVDGERLPGRWTHDGALAEVRRREEGFVWIGLHEPDEDQITGIADVFGLHELAVEDAVHAHQRPKVERYDDMLFMVLKTVCYVGHAEPTTANEIVETGEVMAFLGHDFIVTVRHGNHSGLRDVRRKLEADPEQLCLGPSAVLHSIADHVVDSYLDVTAAIENDIDEMEAEVFTPRSPMDAEQIYVMKREVLELRRAVVPLATPLRKLTEGYSALIPHDVRSYFRDVDDHLVTVVERVAGFNELLTTLVDASLAKITMQQNNDMRKITSYAALITVPTMIAGIYGMNFEYMPELQSPIGYPAVLLTIVAICAYLFRQFRRNHWL</sequence>
<feature type="transmembrane region" description="Helical" evidence="2">
    <location>
        <begin position="308"/>
        <end position="327"/>
    </location>
</feature>